<dbReference type="EMBL" id="CM045870">
    <property type="protein sequence ID" value="KAI7953652.1"/>
    <property type="molecule type" value="Genomic_DNA"/>
</dbReference>
<keyword evidence="2" id="KW-1185">Reference proteome</keyword>
<proteinExistence type="predicted"/>
<gene>
    <name evidence="1" type="ORF">MJO28_006199</name>
</gene>
<reference evidence="2" key="1">
    <citation type="journal article" date="2018" name="BMC Genomics">
        <title>Genomic insights into host adaptation between the wheat stripe rust pathogen (Puccinia striiformis f. sp. tritici) and the barley stripe rust pathogen (Puccinia striiformis f. sp. hordei).</title>
        <authorList>
            <person name="Xia C."/>
            <person name="Wang M."/>
            <person name="Yin C."/>
            <person name="Cornejo O.E."/>
            <person name="Hulbert S.H."/>
            <person name="Chen X."/>
        </authorList>
    </citation>
    <scope>NUCLEOTIDE SEQUENCE [LARGE SCALE GENOMIC DNA]</scope>
    <source>
        <strain evidence="2">93-210</strain>
    </source>
</reference>
<reference evidence="1 2" key="3">
    <citation type="journal article" date="2022" name="Microbiol. Spectr.">
        <title>Folding features and dynamics of 3D genome architecture in plant fungal pathogens.</title>
        <authorList>
            <person name="Xia C."/>
        </authorList>
    </citation>
    <scope>NUCLEOTIDE SEQUENCE [LARGE SCALE GENOMIC DNA]</scope>
    <source>
        <strain evidence="1 2">93-210</strain>
    </source>
</reference>
<sequence>MSEPLADSDWQNLSVQDQLHHKHVQPHTKLSSSNFNWQRTKMMKCSQIGIAALILGLRSY</sequence>
<evidence type="ECO:0000313" key="1">
    <source>
        <dbReference type="EMBL" id="KAI7953652.1"/>
    </source>
</evidence>
<organism evidence="1 2">
    <name type="scientific">Puccinia striiformis f. sp. tritici</name>
    <dbReference type="NCBI Taxonomy" id="168172"/>
    <lineage>
        <taxon>Eukaryota</taxon>
        <taxon>Fungi</taxon>
        <taxon>Dikarya</taxon>
        <taxon>Basidiomycota</taxon>
        <taxon>Pucciniomycotina</taxon>
        <taxon>Pucciniomycetes</taxon>
        <taxon>Pucciniales</taxon>
        <taxon>Pucciniaceae</taxon>
        <taxon>Puccinia</taxon>
    </lineage>
</organism>
<comment type="caution">
    <text evidence="1">The sequence shown here is derived from an EMBL/GenBank/DDBJ whole genome shotgun (WGS) entry which is preliminary data.</text>
</comment>
<name>A0ACC0EI07_9BASI</name>
<reference evidence="2" key="2">
    <citation type="journal article" date="2018" name="Mol. Plant Microbe Interact.">
        <title>Genome sequence resources for the wheat stripe rust pathogen (Puccinia striiformis f. sp. tritici) and the barley stripe rust pathogen (Puccinia striiformis f. sp. hordei).</title>
        <authorList>
            <person name="Xia C."/>
            <person name="Wang M."/>
            <person name="Yin C."/>
            <person name="Cornejo O.E."/>
            <person name="Hulbert S.H."/>
            <person name="Chen X."/>
        </authorList>
    </citation>
    <scope>NUCLEOTIDE SEQUENCE [LARGE SCALE GENOMIC DNA]</scope>
    <source>
        <strain evidence="2">93-210</strain>
    </source>
</reference>
<dbReference type="Proteomes" id="UP001060170">
    <property type="component" value="Chromosome 6"/>
</dbReference>
<protein>
    <submittedName>
        <fullName evidence="1">Uncharacterized protein</fullName>
    </submittedName>
</protein>
<accession>A0ACC0EI07</accession>
<evidence type="ECO:0000313" key="2">
    <source>
        <dbReference type="Proteomes" id="UP001060170"/>
    </source>
</evidence>